<dbReference type="Gene3D" id="3.30.1360.230">
    <property type="entry name" value="Sufu, C-terminal domain"/>
    <property type="match status" value="1"/>
</dbReference>
<dbReference type="PANTHER" id="PTHR10928:SF2">
    <property type="entry name" value="SUPPRESSOR OF FUSED HOMOLOG"/>
    <property type="match status" value="1"/>
</dbReference>
<feature type="domain" description="Suppressor of fused C-terminal" evidence="2">
    <location>
        <begin position="103"/>
        <end position="187"/>
    </location>
</feature>
<keyword evidence="4" id="KW-1185">Reference proteome</keyword>
<proteinExistence type="predicted"/>
<reference evidence="3" key="1">
    <citation type="submission" date="2020-05" db="UniProtKB">
        <authorList>
            <consortium name="EnsemblMetazoa"/>
        </authorList>
    </citation>
    <scope>IDENTIFICATION</scope>
    <source>
        <strain evidence="3">TTRI</strain>
    </source>
</reference>
<dbReference type="GO" id="GO:0005634">
    <property type="term" value="C:nucleus"/>
    <property type="evidence" value="ECO:0007669"/>
    <property type="project" value="TreeGrafter"/>
</dbReference>
<dbReference type="STRING" id="7395.A0A1A9VIP9"/>
<dbReference type="SUPFAM" id="SSF103359">
    <property type="entry name" value="Suppressor of Fused, N-terminal domain"/>
    <property type="match status" value="1"/>
</dbReference>
<evidence type="ECO:0000259" key="2">
    <source>
        <dbReference type="Pfam" id="PF12470"/>
    </source>
</evidence>
<dbReference type="VEuPathDB" id="VectorBase:GAUT038773"/>
<dbReference type="InterPro" id="IPR038489">
    <property type="entry name" value="SUFU_C_sf"/>
</dbReference>
<feature type="domain" description="Suppressor of fused-like" evidence="1">
    <location>
        <begin position="9"/>
        <end position="70"/>
    </location>
</feature>
<name>A0A1A9VIP9_GLOAU</name>
<dbReference type="EnsemblMetazoa" id="GAUT038773-RA">
    <property type="protein sequence ID" value="GAUT038773-PA"/>
    <property type="gene ID" value="GAUT038773"/>
</dbReference>
<dbReference type="InterPro" id="IPR037181">
    <property type="entry name" value="SUFU_N"/>
</dbReference>
<dbReference type="InterPro" id="IPR016591">
    <property type="entry name" value="Suppressor_of_fused_euk"/>
</dbReference>
<evidence type="ECO:0000313" key="3">
    <source>
        <dbReference type="EnsemblMetazoa" id="GAUT038773-PA"/>
    </source>
</evidence>
<dbReference type="AlphaFoldDB" id="A0A1A9VIP9"/>
<dbReference type="InterPro" id="IPR020941">
    <property type="entry name" value="SUFU-like_domain"/>
</dbReference>
<evidence type="ECO:0000259" key="1">
    <source>
        <dbReference type="Pfam" id="PF05076"/>
    </source>
</evidence>
<sequence length="188" mass="21041">MEEQNHPEKGIRPSTWPANLLQSIARYCVQTGNGLRFGYNIPWRRSPDGKNNSRLQNIFIAQDAQLGTSVGPFGMDDLAEEGSDLAGVNAEFTFREITNSSQACENIKKEIDSQSFNAQYYQPHTPQSISLDGNEITLDRYAAKYLMLPIKDRLRHGHHFTFKAQHLALTFVAEAVTGSSVCKSTPYS</sequence>
<dbReference type="PANTHER" id="PTHR10928">
    <property type="entry name" value="SUPPRESSOR OF FUSED"/>
    <property type="match status" value="1"/>
</dbReference>
<dbReference type="InterPro" id="IPR024314">
    <property type="entry name" value="SUFU_C"/>
</dbReference>
<dbReference type="Pfam" id="PF12470">
    <property type="entry name" value="SUFU_C"/>
    <property type="match status" value="1"/>
</dbReference>
<dbReference type="InterPro" id="IPR007768">
    <property type="entry name" value="Suppressor_of_fused"/>
</dbReference>
<accession>A0A1A9VIP9</accession>
<dbReference type="Pfam" id="PF05076">
    <property type="entry name" value="SUFU"/>
    <property type="match status" value="1"/>
</dbReference>
<protein>
    <submittedName>
        <fullName evidence="3">Uncharacterized protein</fullName>
    </submittedName>
</protein>
<evidence type="ECO:0000313" key="4">
    <source>
        <dbReference type="Proteomes" id="UP000078200"/>
    </source>
</evidence>
<dbReference type="PIRSF" id="PIRSF011844">
    <property type="entry name" value="Suppressor_of_fused_protein"/>
    <property type="match status" value="1"/>
</dbReference>
<dbReference type="GO" id="GO:0005737">
    <property type="term" value="C:cytoplasm"/>
    <property type="evidence" value="ECO:0007669"/>
    <property type="project" value="TreeGrafter"/>
</dbReference>
<dbReference type="Proteomes" id="UP000078200">
    <property type="component" value="Unassembled WGS sequence"/>
</dbReference>
<organism evidence="3 4">
    <name type="scientific">Glossina austeni</name>
    <name type="common">Savannah tsetse fly</name>
    <dbReference type="NCBI Taxonomy" id="7395"/>
    <lineage>
        <taxon>Eukaryota</taxon>
        <taxon>Metazoa</taxon>
        <taxon>Ecdysozoa</taxon>
        <taxon>Arthropoda</taxon>
        <taxon>Hexapoda</taxon>
        <taxon>Insecta</taxon>
        <taxon>Pterygota</taxon>
        <taxon>Neoptera</taxon>
        <taxon>Endopterygota</taxon>
        <taxon>Diptera</taxon>
        <taxon>Brachycera</taxon>
        <taxon>Muscomorpha</taxon>
        <taxon>Hippoboscoidea</taxon>
        <taxon>Glossinidae</taxon>
        <taxon>Glossina</taxon>
    </lineage>
</organism>